<sequence>MRRWVAVFGLPDITLKRSAADSGLRNSIQCINVGKAHSTGYQTIIGGE</sequence>
<dbReference type="AlphaFoldDB" id="A0A7Y9WKJ6"/>
<dbReference type="Proteomes" id="UP000572540">
    <property type="component" value="Unassembled WGS sequence"/>
</dbReference>
<dbReference type="EMBL" id="JACCAS010000001">
    <property type="protein sequence ID" value="NYH22630.1"/>
    <property type="molecule type" value="Genomic_DNA"/>
</dbReference>
<protein>
    <submittedName>
        <fullName evidence="2">Uncharacterized protein</fullName>
    </submittedName>
</protein>
<evidence type="ECO:0000313" key="4">
    <source>
        <dbReference type="Proteomes" id="UP000572540"/>
    </source>
</evidence>
<dbReference type="EMBL" id="JACCAU010000001">
    <property type="protein sequence ID" value="NYH18275.1"/>
    <property type="molecule type" value="Genomic_DNA"/>
</dbReference>
<comment type="caution">
    <text evidence="2">The sequence shown here is derived from an EMBL/GenBank/DDBJ whole genome shotgun (WGS) entry which is preliminary data.</text>
</comment>
<proteinExistence type="predicted"/>
<evidence type="ECO:0000313" key="2">
    <source>
        <dbReference type="EMBL" id="NYH22630.1"/>
    </source>
</evidence>
<organism evidence="2 3">
    <name type="scientific">Paraburkholderia bryophila</name>
    <dbReference type="NCBI Taxonomy" id="420952"/>
    <lineage>
        <taxon>Bacteria</taxon>
        <taxon>Pseudomonadati</taxon>
        <taxon>Pseudomonadota</taxon>
        <taxon>Betaproteobacteria</taxon>
        <taxon>Burkholderiales</taxon>
        <taxon>Burkholderiaceae</taxon>
        <taxon>Paraburkholderia</taxon>
    </lineage>
</organism>
<keyword evidence="3" id="KW-1185">Reference proteome</keyword>
<dbReference type="Proteomes" id="UP000540929">
    <property type="component" value="Unassembled WGS sequence"/>
</dbReference>
<evidence type="ECO:0000313" key="1">
    <source>
        <dbReference type="EMBL" id="NYH18275.1"/>
    </source>
</evidence>
<name>A0A7Y9WKJ6_9BURK</name>
<gene>
    <name evidence="2" type="ORF">GGD40_002109</name>
    <name evidence="1" type="ORF">GGD41_005503</name>
</gene>
<accession>A0A7Y9WKJ6</accession>
<evidence type="ECO:0000313" key="3">
    <source>
        <dbReference type="Proteomes" id="UP000540929"/>
    </source>
</evidence>
<reference evidence="3 4" key="1">
    <citation type="submission" date="2020-07" db="EMBL/GenBank/DDBJ databases">
        <title>Exploring microbial biodiversity for novel pathways involved in the catabolism of aromatic compounds derived from lignin.</title>
        <authorList>
            <person name="Elkins J."/>
        </authorList>
    </citation>
    <scope>NUCLEOTIDE SEQUENCE [LARGE SCALE GENOMIC DNA]</scope>
    <source>
        <strain evidence="1 4">H2C3B</strain>
        <strain evidence="2 3">H2C3C</strain>
    </source>
</reference>